<name>A0A0S3R7J9_PHAAN</name>
<keyword evidence="2" id="KW-0732">Signal</keyword>
<dbReference type="OrthoDB" id="1702020at2759"/>
<dbReference type="AlphaFoldDB" id="A0A0S3R7J9"/>
<dbReference type="PANTHER" id="PTHR36726">
    <property type="entry name" value="CLAVATA3/ESR (CLE)-RELATED PROTEIN 45"/>
    <property type="match status" value="1"/>
</dbReference>
<feature type="compositionally biased region" description="Basic and acidic residues" evidence="1">
    <location>
        <begin position="86"/>
        <end position="95"/>
    </location>
</feature>
<protein>
    <recommendedName>
        <fullName evidence="5">CLAVATA3/ESR-like protein</fullName>
    </recommendedName>
</protein>
<evidence type="ECO:0000256" key="2">
    <source>
        <dbReference type="SAM" id="SignalP"/>
    </source>
</evidence>
<dbReference type="InterPro" id="IPR038821">
    <property type="entry name" value="CLE45-like"/>
</dbReference>
<organism evidence="3 4">
    <name type="scientific">Vigna angularis var. angularis</name>
    <dbReference type="NCBI Taxonomy" id="157739"/>
    <lineage>
        <taxon>Eukaryota</taxon>
        <taxon>Viridiplantae</taxon>
        <taxon>Streptophyta</taxon>
        <taxon>Embryophyta</taxon>
        <taxon>Tracheophyta</taxon>
        <taxon>Spermatophyta</taxon>
        <taxon>Magnoliopsida</taxon>
        <taxon>eudicotyledons</taxon>
        <taxon>Gunneridae</taxon>
        <taxon>Pentapetalae</taxon>
        <taxon>rosids</taxon>
        <taxon>fabids</taxon>
        <taxon>Fabales</taxon>
        <taxon>Fabaceae</taxon>
        <taxon>Papilionoideae</taxon>
        <taxon>50 kb inversion clade</taxon>
        <taxon>NPAAA clade</taxon>
        <taxon>indigoferoid/millettioid clade</taxon>
        <taxon>Phaseoleae</taxon>
        <taxon>Vigna</taxon>
    </lineage>
</organism>
<evidence type="ECO:0000313" key="3">
    <source>
        <dbReference type="EMBL" id="BAT76580.1"/>
    </source>
</evidence>
<sequence>MTLFTFRAFFLFLCVGILASQPFKVSAFTSKHLALRWDDGLLPFVTSFRVLKAVYAVEDLQSKVELAPAPSITFDPNHSNKRTVRKGPDPIHNRT</sequence>
<dbReference type="EMBL" id="AP015034">
    <property type="protein sequence ID" value="BAT76580.1"/>
    <property type="molecule type" value="Genomic_DNA"/>
</dbReference>
<accession>A0A0S3R7J9</accession>
<gene>
    <name evidence="3" type="primary">Vigan.01G460300</name>
    <name evidence="3" type="ORF">VIGAN_01460300</name>
</gene>
<feature type="signal peptide" evidence="2">
    <location>
        <begin position="1"/>
        <end position="19"/>
    </location>
</feature>
<keyword evidence="4" id="KW-1185">Reference proteome</keyword>
<feature type="region of interest" description="Disordered" evidence="1">
    <location>
        <begin position="70"/>
        <end position="95"/>
    </location>
</feature>
<evidence type="ECO:0008006" key="5">
    <source>
        <dbReference type="Google" id="ProtNLM"/>
    </source>
</evidence>
<reference evidence="3 4" key="1">
    <citation type="journal article" date="2015" name="Sci. Rep.">
        <title>The power of single molecule real-time sequencing technology in the de novo assembly of a eukaryotic genome.</title>
        <authorList>
            <person name="Sakai H."/>
            <person name="Naito K."/>
            <person name="Ogiso-Tanaka E."/>
            <person name="Takahashi Y."/>
            <person name="Iseki K."/>
            <person name="Muto C."/>
            <person name="Satou K."/>
            <person name="Teruya K."/>
            <person name="Shiroma A."/>
            <person name="Shimoji M."/>
            <person name="Hirano T."/>
            <person name="Itoh T."/>
            <person name="Kaga A."/>
            <person name="Tomooka N."/>
        </authorList>
    </citation>
    <scope>NUCLEOTIDE SEQUENCE [LARGE SCALE GENOMIC DNA]</scope>
    <source>
        <strain evidence="4">cv. Shumari</strain>
    </source>
</reference>
<evidence type="ECO:0000256" key="1">
    <source>
        <dbReference type="SAM" id="MobiDB-lite"/>
    </source>
</evidence>
<proteinExistence type="predicted"/>
<evidence type="ECO:0000313" key="4">
    <source>
        <dbReference type="Proteomes" id="UP000291084"/>
    </source>
</evidence>
<dbReference type="Proteomes" id="UP000291084">
    <property type="component" value="Chromosome 1"/>
</dbReference>
<dbReference type="PANTHER" id="PTHR36726:SF5">
    <property type="entry name" value="CLAVATA3_ESR (CLE) GENE FAMILY MEMBER MTCLE11"/>
    <property type="match status" value="1"/>
</dbReference>
<feature type="chain" id="PRO_5006616728" description="CLAVATA3/ESR-like protein" evidence="2">
    <location>
        <begin position="20"/>
        <end position="95"/>
    </location>
</feature>